<proteinExistence type="predicted"/>
<dbReference type="Proteomes" id="UP000241690">
    <property type="component" value="Unassembled WGS sequence"/>
</dbReference>
<evidence type="ECO:0000313" key="2">
    <source>
        <dbReference type="EMBL" id="PTB53882.1"/>
    </source>
</evidence>
<dbReference type="EMBL" id="KZ679681">
    <property type="protein sequence ID" value="PTB53882.1"/>
    <property type="molecule type" value="Genomic_DNA"/>
</dbReference>
<dbReference type="GeneID" id="36627764"/>
<protein>
    <submittedName>
        <fullName evidence="2">Uncharacterized protein</fullName>
    </submittedName>
</protein>
<organism evidence="2 3">
    <name type="scientific">Trichoderma harzianum CBS 226.95</name>
    <dbReference type="NCBI Taxonomy" id="983964"/>
    <lineage>
        <taxon>Eukaryota</taxon>
        <taxon>Fungi</taxon>
        <taxon>Dikarya</taxon>
        <taxon>Ascomycota</taxon>
        <taxon>Pezizomycotina</taxon>
        <taxon>Sordariomycetes</taxon>
        <taxon>Hypocreomycetidae</taxon>
        <taxon>Hypocreales</taxon>
        <taxon>Hypocreaceae</taxon>
        <taxon>Trichoderma</taxon>
    </lineage>
</organism>
<keyword evidence="1" id="KW-1133">Transmembrane helix</keyword>
<dbReference type="RefSeq" id="XP_024773559.1">
    <property type="nucleotide sequence ID" value="XM_024919195.1"/>
</dbReference>
<evidence type="ECO:0000256" key="1">
    <source>
        <dbReference type="SAM" id="Phobius"/>
    </source>
</evidence>
<sequence length="56" mass="6055">MNPQGPTLAAGSRSGISSRLDNHAAKPASLRVHFIWILIVTAIKFIGAQFIRPRAT</sequence>
<accession>A0A2T4AA05</accession>
<name>A0A2T4AA05_TRIHA</name>
<gene>
    <name evidence="2" type="ORF">M431DRAFT_508936</name>
</gene>
<dbReference type="AlphaFoldDB" id="A0A2T4AA05"/>
<evidence type="ECO:0000313" key="3">
    <source>
        <dbReference type="Proteomes" id="UP000241690"/>
    </source>
</evidence>
<keyword evidence="1" id="KW-0472">Membrane</keyword>
<reference evidence="2 3" key="1">
    <citation type="submission" date="2016-07" db="EMBL/GenBank/DDBJ databases">
        <title>Multiple horizontal gene transfer events from other fungi enriched the ability of initially mycotrophic Trichoderma (Ascomycota) to feed on dead plant biomass.</title>
        <authorList>
            <consortium name="DOE Joint Genome Institute"/>
            <person name="Aerts A."/>
            <person name="Atanasova L."/>
            <person name="Chenthamara K."/>
            <person name="Zhang J."/>
            <person name="Grujic M."/>
            <person name="Henrissat B."/>
            <person name="Kuo A."/>
            <person name="Salamov A."/>
            <person name="Lipzen A."/>
            <person name="Labutti K."/>
            <person name="Barry K."/>
            <person name="Miao Y."/>
            <person name="Rahimi M.J."/>
            <person name="Shen Q."/>
            <person name="Grigoriev I.V."/>
            <person name="Kubicek C.P."/>
            <person name="Druzhinina I.S."/>
        </authorList>
    </citation>
    <scope>NUCLEOTIDE SEQUENCE [LARGE SCALE GENOMIC DNA]</scope>
    <source>
        <strain evidence="2 3">CBS 226.95</strain>
    </source>
</reference>
<keyword evidence="1" id="KW-0812">Transmembrane</keyword>
<feature type="transmembrane region" description="Helical" evidence="1">
    <location>
        <begin position="33"/>
        <end position="51"/>
    </location>
</feature>
<keyword evidence="3" id="KW-1185">Reference proteome</keyword>